<dbReference type="PANTHER" id="PTHR11592:SF7">
    <property type="entry name" value="GLUTATHIONE PEROXIDASE 8-RELATED"/>
    <property type="match status" value="1"/>
</dbReference>
<evidence type="ECO:0000313" key="11">
    <source>
        <dbReference type="Ensembl" id="ENSAOCP00000020278.2"/>
    </source>
</evidence>
<dbReference type="NCBIfam" id="TIGR02540">
    <property type="entry name" value="gpx7"/>
    <property type="match status" value="1"/>
</dbReference>
<dbReference type="GO" id="GO:0005788">
    <property type="term" value="C:endoplasmic reticulum lumen"/>
    <property type="evidence" value="ECO:0007669"/>
    <property type="project" value="UniProtKB-ARBA"/>
</dbReference>
<reference evidence="11 12" key="1">
    <citation type="submission" date="2022-01" db="EMBL/GenBank/DDBJ databases">
        <title>A chromosome-scale genome assembly of the false clownfish, Amphiprion ocellaris.</title>
        <authorList>
            <person name="Ryu T."/>
        </authorList>
    </citation>
    <scope>NUCLEOTIDE SEQUENCE [LARGE SCALE GENOMIC DNA]</scope>
</reference>
<dbReference type="Proteomes" id="UP001501940">
    <property type="component" value="Chromosome 6"/>
</dbReference>
<dbReference type="PANTHER" id="PTHR11592">
    <property type="entry name" value="GLUTATHIONE PEROXIDASE"/>
    <property type="match status" value="1"/>
</dbReference>
<dbReference type="GeneID" id="111580757"/>
<keyword evidence="6 10" id="KW-1133">Transmembrane helix</keyword>
<dbReference type="Pfam" id="PF00255">
    <property type="entry name" value="GSHPx"/>
    <property type="match status" value="1"/>
</dbReference>
<evidence type="ECO:0000256" key="2">
    <source>
        <dbReference type="ARBA" id="ARBA00004167"/>
    </source>
</evidence>
<keyword evidence="8 10" id="KW-0472">Membrane</keyword>
<dbReference type="Gene3D" id="3.40.30.10">
    <property type="entry name" value="Glutaredoxin"/>
    <property type="match status" value="2"/>
</dbReference>
<proteinExistence type="inferred from homology"/>
<name>A0A3Q1C2X5_AMPOC</name>
<evidence type="ECO:0000256" key="8">
    <source>
        <dbReference type="ARBA" id="ARBA00023136"/>
    </source>
</evidence>
<protein>
    <recommendedName>
        <fullName evidence="9">Glutathione peroxidase</fullName>
    </recommendedName>
</protein>
<dbReference type="SUPFAM" id="SSF52833">
    <property type="entry name" value="Thioredoxin-like"/>
    <property type="match status" value="1"/>
</dbReference>
<dbReference type="FunFam" id="3.40.30.10:FF:000049">
    <property type="entry name" value="Glutathione peroxidase"/>
    <property type="match status" value="1"/>
</dbReference>
<comment type="catalytic activity">
    <reaction evidence="1">
        <text>2 glutathione + H2O2 = glutathione disulfide + 2 H2O</text>
        <dbReference type="Rhea" id="RHEA:16833"/>
        <dbReference type="ChEBI" id="CHEBI:15377"/>
        <dbReference type="ChEBI" id="CHEBI:16240"/>
        <dbReference type="ChEBI" id="CHEBI:57925"/>
        <dbReference type="ChEBI" id="CHEBI:58297"/>
        <dbReference type="EC" id="1.11.1.9"/>
    </reaction>
</comment>
<dbReference type="STRING" id="80972.ENSAOCP00000020278"/>
<dbReference type="InterPro" id="IPR029760">
    <property type="entry name" value="GPX_CS"/>
</dbReference>
<keyword evidence="12" id="KW-1185">Reference proteome</keyword>
<gene>
    <name evidence="11" type="primary">GPX8</name>
</gene>
<comment type="similarity">
    <text evidence="3 9">Belongs to the glutathione peroxidase family.</text>
</comment>
<accession>A0A3Q1C2X5</accession>
<reference evidence="11" key="2">
    <citation type="submission" date="2025-08" db="UniProtKB">
        <authorList>
            <consortium name="Ensembl"/>
        </authorList>
    </citation>
    <scope>IDENTIFICATION</scope>
</reference>
<evidence type="ECO:0000256" key="4">
    <source>
        <dbReference type="ARBA" id="ARBA00022559"/>
    </source>
</evidence>
<dbReference type="PRINTS" id="PR01011">
    <property type="entry name" value="GLUTPROXDASE"/>
</dbReference>
<evidence type="ECO:0000256" key="3">
    <source>
        <dbReference type="ARBA" id="ARBA00006926"/>
    </source>
</evidence>
<keyword evidence="7 9" id="KW-0560">Oxidoreductase</keyword>
<evidence type="ECO:0000256" key="10">
    <source>
        <dbReference type="SAM" id="Phobius"/>
    </source>
</evidence>
<dbReference type="GO" id="GO:0033554">
    <property type="term" value="P:cellular response to stress"/>
    <property type="evidence" value="ECO:0007669"/>
    <property type="project" value="UniProtKB-ARBA"/>
</dbReference>
<organism evidence="11 12">
    <name type="scientific">Amphiprion ocellaris</name>
    <name type="common">Clown anemonefish</name>
    <dbReference type="NCBI Taxonomy" id="80972"/>
    <lineage>
        <taxon>Eukaryota</taxon>
        <taxon>Metazoa</taxon>
        <taxon>Chordata</taxon>
        <taxon>Craniata</taxon>
        <taxon>Vertebrata</taxon>
        <taxon>Euteleostomi</taxon>
        <taxon>Actinopterygii</taxon>
        <taxon>Neopterygii</taxon>
        <taxon>Teleostei</taxon>
        <taxon>Neoteleostei</taxon>
        <taxon>Acanthomorphata</taxon>
        <taxon>Ovalentaria</taxon>
        <taxon>Pomacentridae</taxon>
        <taxon>Amphiprion</taxon>
    </lineage>
</organism>
<reference evidence="11" key="3">
    <citation type="submission" date="2025-09" db="UniProtKB">
        <authorList>
            <consortium name="Ensembl"/>
        </authorList>
    </citation>
    <scope>IDENTIFICATION</scope>
</reference>
<sequence>MEALGGYPAKSSNPKAKKLTVLLSMTVGVGCLFLLQTQLVKPRKPKDFYSFEVKDAKGRTVSLEKYRGKVCPHHQLSFQFGKKSVQTFSHSDPASLVVNVASYCEHTEANYRFLQELHRELGTSHFNVLAFPCGQFGETETRTSRDIEAFAKSTYGVTFPFFSRIKIMGSEAEPAFKFLTDSVQKTPKWNFWKFLVSPEGKVIRFWRTDEPMESVRQEATALVREIILKKRVEL</sequence>
<keyword evidence="5 10" id="KW-0812">Transmembrane</keyword>
<evidence type="ECO:0000256" key="9">
    <source>
        <dbReference type="RuleBase" id="RU000499"/>
    </source>
</evidence>
<dbReference type="GO" id="GO:0006979">
    <property type="term" value="P:response to oxidative stress"/>
    <property type="evidence" value="ECO:0007669"/>
    <property type="project" value="InterPro"/>
</dbReference>
<dbReference type="GO" id="GO:0004602">
    <property type="term" value="F:glutathione peroxidase activity"/>
    <property type="evidence" value="ECO:0007669"/>
    <property type="project" value="UniProtKB-EC"/>
</dbReference>
<comment type="subcellular location">
    <subcellularLocation>
        <location evidence="2">Membrane</location>
        <topology evidence="2">Single-pass membrane protein</topology>
    </subcellularLocation>
</comment>
<evidence type="ECO:0000256" key="6">
    <source>
        <dbReference type="ARBA" id="ARBA00022989"/>
    </source>
</evidence>
<evidence type="ECO:0000256" key="1">
    <source>
        <dbReference type="ARBA" id="ARBA00000217"/>
    </source>
</evidence>
<dbReference type="InterPro" id="IPR000889">
    <property type="entry name" value="Glutathione_peroxidase"/>
</dbReference>
<evidence type="ECO:0000313" key="12">
    <source>
        <dbReference type="Proteomes" id="UP001501940"/>
    </source>
</evidence>
<dbReference type="InterPro" id="IPR036249">
    <property type="entry name" value="Thioredoxin-like_sf"/>
</dbReference>
<keyword evidence="4 9" id="KW-0575">Peroxidase</keyword>
<dbReference type="AlphaFoldDB" id="A0A3Q1C2X5"/>
<feature type="transmembrane region" description="Helical" evidence="10">
    <location>
        <begin position="20"/>
        <end position="40"/>
    </location>
</feature>
<evidence type="ECO:0000256" key="5">
    <source>
        <dbReference type="ARBA" id="ARBA00022692"/>
    </source>
</evidence>
<dbReference type="RefSeq" id="XP_023144405.1">
    <property type="nucleotide sequence ID" value="XM_023288637.3"/>
</dbReference>
<dbReference type="Ensembl" id="ENSAOCT00000013479.2">
    <property type="protein sequence ID" value="ENSAOCP00000020278.2"/>
    <property type="gene ID" value="ENSAOCG00000004250.2"/>
</dbReference>
<dbReference type="InterPro" id="IPR013376">
    <property type="entry name" value="Glut_perox_Gpx7"/>
</dbReference>
<dbReference type="OMA" id="PTWNFCK"/>
<dbReference type="CDD" id="cd00340">
    <property type="entry name" value="GSH_Peroxidase"/>
    <property type="match status" value="1"/>
</dbReference>
<dbReference type="GeneTree" id="ENSGT00940000159371"/>
<dbReference type="GO" id="GO:0016020">
    <property type="term" value="C:membrane"/>
    <property type="evidence" value="ECO:0007669"/>
    <property type="project" value="UniProtKB-SubCell"/>
</dbReference>
<dbReference type="PROSITE" id="PS00763">
    <property type="entry name" value="GLUTATHIONE_PEROXID_2"/>
    <property type="match status" value="1"/>
</dbReference>
<dbReference type="PROSITE" id="PS51355">
    <property type="entry name" value="GLUTATHIONE_PEROXID_3"/>
    <property type="match status" value="1"/>
</dbReference>
<evidence type="ECO:0000256" key="7">
    <source>
        <dbReference type="ARBA" id="ARBA00023002"/>
    </source>
</evidence>